<protein>
    <submittedName>
        <fullName evidence="1">Uncharacterized protein</fullName>
    </submittedName>
</protein>
<dbReference type="Proteomes" id="UP001212327">
    <property type="component" value="Unassembled WGS sequence"/>
</dbReference>
<dbReference type="EMBL" id="JAQLSF010000001">
    <property type="protein sequence ID" value="MDB1563254.1"/>
    <property type="molecule type" value="Genomic_DNA"/>
</dbReference>
<organism evidence="1 2">
    <name type="scientific">Lacticaseibacillus paracasei</name>
    <name type="common">Lactobacillus paracasei</name>
    <dbReference type="NCBI Taxonomy" id="1597"/>
    <lineage>
        <taxon>Bacteria</taxon>
        <taxon>Bacillati</taxon>
        <taxon>Bacillota</taxon>
        <taxon>Bacilli</taxon>
        <taxon>Lactobacillales</taxon>
        <taxon>Lactobacillaceae</taxon>
        <taxon>Lacticaseibacillus</taxon>
    </lineage>
</organism>
<evidence type="ECO:0000313" key="2">
    <source>
        <dbReference type="Proteomes" id="UP001212327"/>
    </source>
</evidence>
<gene>
    <name evidence="1" type="ORF">PGA78_00415</name>
</gene>
<comment type="caution">
    <text evidence="1">The sequence shown here is derived from an EMBL/GenBank/DDBJ whole genome shotgun (WGS) entry which is preliminary data.</text>
</comment>
<reference evidence="1 2" key="1">
    <citation type="submission" date="2023-01" db="EMBL/GenBank/DDBJ databases">
        <title>Complete genome sequence of Lacticaseibacillus paracasei SRCM217440 isolated from Makgeolli.</title>
        <authorList>
            <person name="Yang H.-G."/>
            <person name="Jeong S.-J."/>
            <person name="Ha G.-S."/>
            <person name="Yang H.-J."/>
            <person name="Jeong D.-Y."/>
        </authorList>
    </citation>
    <scope>NUCLEOTIDE SEQUENCE [LARGE SCALE GENOMIC DNA]</scope>
    <source>
        <strain evidence="1 2">SRCM217440</strain>
    </source>
</reference>
<dbReference type="AlphaFoldDB" id="A0AAW6A208"/>
<name>A0AAW6A208_LACPA</name>
<evidence type="ECO:0000313" key="1">
    <source>
        <dbReference type="EMBL" id="MDB1563254.1"/>
    </source>
</evidence>
<proteinExistence type="predicted"/>
<sequence length="23" mass="2765">MVFNRCRFLIAWSRIFSKRCSSG</sequence>
<accession>A0AAW6A208</accession>